<evidence type="ECO:0000256" key="1">
    <source>
        <dbReference type="ARBA" id="ARBA00004651"/>
    </source>
</evidence>
<evidence type="ECO:0000313" key="12">
    <source>
        <dbReference type="Proteomes" id="UP000267086"/>
    </source>
</evidence>
<dbReference type="EMBL" id="QEGO01000016">
    <property type="protein sequence ID" value="RKV29965.1"/>
    <property type="molecule type" value="Genomic_DNA"/>
</dbReference>
<evidence type="ECO:0000259" key="10">
    <source>
        <dbReference type="Pfam" id="PF07670"/>
    </source>
</evidence>
<feature type="transmembrane region" description="Helical" evidence="7">
    <location>
        <begin position="6"/>
        <end position="22"/>
    </location>
</feature>
<gene>
    <name evidence="11" type="ORF">DD751_05935</name>
</gene>
<comment type="caution">
    <text evidence="11">The sequence shown here is derived from an EMBL/GenBank/DDBJ whole genome shotgun (WGS) entry which is preliminary data.</text>
</comment>
<evidence type="ECO:0000259" key="8">
    <source>
        <dbReference type="Pfam" id="PF01773"/>
    </source>
</evidence>
<evidence type="ECO:0000313" key="11">
    <source>
        <dbReference type="EMBL" id="RKV29965.1"/>
    </source>
</evidence>
<dbReference type="RefSeq" id="WP_120848884.1">
    <property type="nucleotide sequence ID" value="NZ_QEGO01000016.1"/>
</dbReference>
<evidence type="ECO:0000256" key="5">
    <source>
        <dbReference type="ARBA" id="ARBA00022989"/>
    </source>
</evidence>
<evidence type="ECO:0000256" key="4">
    <source>
        <dbReference type="ARBA" id="ARBA00022692"/>
    </source>
</evidence>
<organism evidence="11 12">
    <name type="scientific">Helicobacter pylori</name>
    <name type="common">Campylobacter pylori</name>
    <dbReference type="NCBI Taxonomy" id="210"/>
    <lineage>
        <taxon>Bacteria</taxon>
        <taxon>Pseudomonadati</taxon>
        <taxon>Campylobacterota</taxon>
        <taxon>Epsilonproteobacteria</taxon>
        <taxon>Campylobacterales</taxon>
        <taxon>Helicobacteraceae</taxon>
        <taxon>Helicobacter</taxon>
    </lineage>
</organism>
<dbReference type="PANTHER" id="PTHR10590:SF4">
    <property type="entry name" value="SOLUTE CARRIER FAMILY 28 MEMBER 3"/>
    <property type="match status" value="1"/>
</dbReference>
<evidence type="ECO:0000259" key="9">
    <source>
        <dbReference type="Pfam" id="PF07662"/>
    </source>
</evidence>
<feature type="transmembrane region" description="Helical" evidence="7">
    <location>
        <begin position="354"/>
        <end position="380"/>
    </location>
</feature>
<dbReference type="InterPro" id="IPR008276">
    <property type="entry name" value="C_nuclsd_transpt"/>
</dbReference>
<dbReference type="InterPro" id="IPR011642">
    <property type="entry name" value="Gate_dom"/>
</dbReference>
<dbReference type="Pfam" id="PF07662">
    <property type="entry name" value="Nucleos_tra2_C"/>
    <property type="match status" value="1"/>
</dbReference>
<keyword evidence="3" id="KW-1003">Cell membrane</keyword>
<accession>A0A496H1X6</accession>
<name>A0A496H1X6_HELPX</name>
<comment type="subcellular location">
    <subcellularLocation>
        <location evidence="1">Cell membrane</location>
        <topology evidence="1">Multi-pass membrane protein</topology>
    </subcellularLocation>
</comment>
<keyword evidence="6 7" id="KW-0472">Membrane</keyword>
<sequence>MIFSSLLSVVGMAVLFLIAWVFSSNKRAINYRTIVSAFVIQVALGALALYVPLGREILQGLASGIQSVISYGYEGVRFLFGNLAPNAKGDQGIGGFIFAINVLAIIIFFASLISLLYYLKIMPLFINLIGGALQKCLGTSKAESMSAAANIFVAHTEAPLVIKPYLKSMSDSEIFAVMCVGMASVAGPVLAGYASMGIPLPYLIAASFMSAPGGLLFAKIIYPQNEAISSHADASVEKHVNAIEAIANGASTGLNLALHVGAMLLAFVGMLALINGLLGVVGGFLGMEHLSLGLILGTLLKPLAFMLGIPWSQAGIAGEIIGIKIALNEFVGYMQLLPYLGDNPPLILSEKTKAIITFALCGFANLSSVAMLIGGLGSLVPKKKDLIIRLALKAVLVGTLSNFMSATIAGLFIGLNANQ</sequence>
<feature type="transmembrane region" description="Helical" evidence="7">
    <location>
        <begin position="290"/>
        <end position="309"/>
    </location>
</feature>
<dbReference type="GO" id="GO:0015293">
    <property type="term" value="F:symporter activity"/>
    <property type="evidence" value="ECO:0007669"/>
    <property type="project" value="TreeGrafter"/>
</dbReference>
<feature type="transmembrane region" description="Helical" evidence="7">
    <location>
        <begin position="174"/>
        <end position="194"/>
    </location>
</feature>
<dbReference type="Pfam" id="PF01773">
    <property type="entry name" value="Nucleos_tra2_N"/>
    <property type="match status" value="1"/>
</dbReference>
<dbReference type="GO" id="GO:0005337">
    <property type="term" value="F:nucleoside transmembrane transporter activity"/>
    <property type="evidence" value="ECO:0007669"/>
    <property type="project" value="InterPro"/>
</dbReference>
<dbReference type="InterPro" id="IPR011657">
    <property type="entry name" value="CNT_C_dom"/>
</dbReference>
<comment type="similarity">
    <text evidence="2 7">Belongs to the concentrative nucleoside transporter (CNT) (TC 2.A.41) family.</text>
</comment>
<keyword evidence="7" id="KW-0813">Transport</keyword>
<dbReference type="Proteomes" id="UP000267086">
    <property type="component" value="Unassembled WGS sequence"/>
</dbReference>
<dbReference type="InterPro" id="IPR018270">
    <property type="entry name" value="C_nuclsd_transpt_met_bac"/>
</dbReference>
<feature type="transmembrane region" description="Helical" evidence="7">
    <location>
        <begin position="93"/>
        <end position="119"/>
    </location>
</feature>
<keyword evidence="5 7" id="KW-1133">Transmembrane helix</keyword>
<feature type="domain" description="Nucleoside transporter/FeoB GTPase Gate" evidence="10">
    <location>
        <begin position="100"/>
        <end position="197"/>
    </location>
</feature>
<dbReference type="InterPro" id="IPR002668">
    <property type="entry name" value="CNT_N_dom"/>
</dbReference>
<dbReference type="NCBIfam" id="TIGR00804">
    <property type="entry name" value="nupC"/>
    <property type="match status" value="1"/>
</dbReference>
<dbReference type="Pfam" id="PF07670">
    <property type="entry name" value="Gate"/>
    <property type="match status" value="1"/>
</dbReference>
<feature type="transmembrane region" description="Helical" evidence="7">
    <location>
        <begin position="200"/>
        <end position="222"/>
    </location>
</feature>
<protein>
    <recommendedName>
        <fullName evidence="7">Nucleoside permease</fullName>
    </recommendedName>
</protein>
<reference evidence="11 12" key="1">
    <citation type="submission" date="2018-04" db="EMBL/GenBank/DDBJ databases">
        <title>Complete genome sequences of Helicobacter pylori.</title>
        <authorList>
            <person name="Palau M."/>
            <person name="Minana-Galbis D."/>
        </authorList>
    </citation>
    <scope>NUCLEOTIDE SEQUENCE [LARGE SCALE GENOMIC DNA]</scope>
    <source>
        <strain evidence="11 12">B712A</strain>
    </source>
</reference>
<feature type="domain" description="Concentrative nucleoside transporter N-terminal" evidence="8">
    <location>
        <begin position="10"/>
        <end position="83"/>
    </location>
</feature>
<dbReference type="GO" id="GO:0005886">
    <property type="term" value="C:plasma membrane"/>
    <property type="evidence" value="ECO:0007669"/>
    <property type="project" value="UniProtKB-SubCell"/>
</dbReference>
<evidence type="ECO:0000256" key="7">
    <source>
        <dbReference type="RuleBase" id="RU362018"/>
    </source>
</evidence>
<keyword evidence="4 7" id="KW-0812">Transmembrane</keyword>
<evidence type="ECO:0000256" key="2">
    <source>
        <dbReference type="ARBA" id="ARBA00009033"/>
    </source>
</evidence>
<evidence type="ECO:0000256" key="6">
    <source>
        <dbReference type="ARBA" id="ARBA00023136"/>
    </source>
</evidence>
<feature type="domain" description="Concentrative nucleoside transporter C-terminal" evidence="9">
    <location>
        <begin position="202"/>
        <end position="410"/>
    </location>
</feature>
<dbReference type="AlphaFoldDB" id="A0A496H1X6"/>
<proteinExistence type="inferred from homology"/>
<feature type="transmembrane region" description="Helical" evidence="7">
    <location>
        <begin position="392"/>
        <end position="415"/>
    </location>
</feature>
<feature type="transmembrane region" description="Helical" evidence="7">
    <location>
        <begin position="256"/>
        <end position="278"/>
    </location>
</feature>
<feature type="transmembrane region" description="Helical" evidence="7">
    <location>
        <begin position="34"/>
        <end position="53"/>
    </location>
</feature>
<evidence type="ECO:0000256" key="3">
    <source>
        <dbReference type="ARBA" id="ARBA00022475"/>
    </source>
</evidence>
<dbReference type="PANTHER" id="PTHR10590">
    <property type="entry name" value="SODIUM/NUCLEOSIDE COTRANSPORTER"/>
    <property type="match status" value="1"/>
</dbReference>